<dbReference type="GO" id="GO:0003677">
    <property type="term" value="F:DNA binding"/>
    <property type="evidence" value="ECO:0007669"/>
    <property type="project" value="UniProtKB-KW"/>
</dbReference>
<dbReference type="PROSITE" id="PS50048">
    <property type="entry name" value="ZN2_CY6_FUNGAL_2"/>
    <property type="match status" value="1"/>
</dbReference>
<feature type="compositionally biased region" description="Basic and acidic residues" evidence="8">
    <location>
        <begin position="1"/>
        <end position="12"/>
    </location>
</feature>
<evidence type="ECO:0000313" key="11">
    <source>
        <dbReference type="EMBL" id="RAL14509.1"/>
    </source>
</evidence>
<evidence type="ECO:0000313" key="12">
    <source>
        <dbReference type="Proteomes" id="UP000248961"/>
    </source>
</evidence>
<evidence type="ECO:0000256" key="6">
    <source>
        <dbReference type="ARBA" id="ARBA00023242"/>
    </source>
</evidence>
<dbReference type="PROSITE" id="PS00463">
    <property type="entry name" value="ZN2_CY6_FUNGAL_1"/>
    <property type="match status" value="1"/>
</dbReference>
<protein>
    <recommendedName>
        <fullName evidence="13">Zn(2)-C6 fungal-type domain-containing protein</fullName>
    </recommendedName>
</protein>
<dbReference type="Pfam" id="PF00172">
    <property type="entry name" value="Zn_clus"/>
    <property type="match status" value="1"/>
</dbReference>
<keyword evidence="1" id="KW-0479">Metal-binding</keyword>
<dbReference type="Gene3D" id="4.10.240.10">
    <property type="entry name" value="Zn(2)-C6 fungal-type DNA-binding domain"/>
    <property type="match status" value="1"/>
</dbReference>
<dbReference type="EMBL" id="KZ824274">
    <property type="protein sequence ID" value="RAL14509.1"/>
    <property type="molecule type" value="Genomic_DNA"/>
</dbReference>
<keyword evidence="7" id="KW-0863">Zinc-finger</keyword>
<dbReference type="InterPro" id="IPR013087">
    <property type="entry name" value="Znf_C2H2_type"/>
</dbReference>
<evidence type="ECO:0000256" key="1">
    <source>
        <dbReference type="ARBA" id="ARBA00022723"/>
    </source>
</evidence>
<evidence type="ECO:0000256" key="8">
    <source>
        <dbReference type="SAM" id="MobiDB-lite"/>
    </source>
</evidence>
<dbReference type="STRING" id="1450537.A0A395I449"/>
<dbReference type="SUPFAM" id="SSF57701">
    <property type="entry name" value="Zn2/Cys6 DNA-binding domain"/>
    <property type="match status" value="1"/>
</dbReference>
<keyword evidence="3" id="KW-0805">Transcription regulation</keyword>
<feature type="region of interest" description="Disordered" evidence="8">
    <location>
        <begin position="1"/>
        <end position="29"/>
    </location>
</feature>
<evidence type="ECO:0000256" key="3">
    <source>
        <dbReference type="ARBA" id="ARBA00023015"/>
    </source>
</evidence>
<feature type="domain" description="C2H2-type" evidence="10">
    <location>
        <begin position="31"/>
        <end position="61"/>
    </location>
</feature>
<evidence type="ECO:0000259" key="9">
    <source>
        <dbReference type="PROSITE" id="PS50048"/>
    </source>
</evidence>
<dbReference type="PROSITE" id="PS50157">
    <property type="entry name" value="ZINC_FINGER_C2H2_2"/>
    <property type="match status" value="1"/>
</dbReference>
<dbReference type="AlphaFoldDB" id="A0A395I449"/>
<dbReference type="GO" id="GO:0009893">
    <property type="term" value="P:positive regulation of metabolic process"/>
    <property type="evidence" value="ECO:0007669"/>
    <property type="project" value="UniProtKB-ARBA"/>
</dbReference>
<evidence type="ECO:0000256" key="5">
    <source>
        <dbReference type="ARBA" id="ARBA00023163"/>
    </source>
</evidence>
<dbReference type="CDD" id="cd00067">
    <property type="entry name" value="GAL4"/>
    <property type="match status" value="1"/>
</dbReference>
<keyword evidence="2" id="KW-0862">Zinc</keyword>
<dbReference type="InterPro" id="IPR036864">
    <property type="entry name" value="Zn2-C6_fun-type_DNA-bd_sf"/>
</dbReference>
<dbReference type="VEuPathDB" id="FungiDB:BO97DRAFT_468943"/>
<organism evidence="11 12">
    <name type="scientific">Aspergillus homomorphus (strain CBS 101889)</name>
    <dbReference type="NCBI Taxonomy" id="1450537"/>
    <lineage>
        <taxon>Eukaryota</taxon>
        <taxon>Fungi</taxon>
        <taxon>Dikarya</taxon>
        <taxon>Ascomycota</taxon>
        <taxon>Pezizomycotina</taxon>
        <taxon>Eurotiomycetes</taxon>
        <taxon>Eurotiomycetidae</taxon>
        <taxon>Eurotiales</taxon>
        <taxon>Aspergillaceae</taxon>
        <taxon>Aspergillus</taxon>
        <taxon>Aspergillus subgen. Circumdati</taxon>
    </lineage>
</organism>
<accession>A0A395I449</accession>
<dbReference type="OrthoDB" id="5423818at2759"/>
<dbReference type="GeneID" id="37204085"/>
<dbReference type="RefSeq" id="XP_025553663.1">
    <property type="nucleotide sequence ID" value="XM_025699796.1"/>
</dbReference>
<dbReference type="InterPro" id="IPR001138">
    <property type="entry name" value="Zn2Cys6_DnaBD"/>
</dbReference>
<keyword evidence="5" id="KW-0804">Transcription</keyword>
<keyword evidence="12" id="KW-1185">Reference proteome</keyword>
<evidence type="ECO:0000256" key="4">
    <source>
        <dbReference type="ARBA" id="ARBA00023125"/>
    </source>
</evidence>
<dbReference type="Proteomes" id="UP000248961">
    <property type="component" value="Unassembled WGS sequence"/>
</dbReference>
<evidence type="ECO:0000256" key="7">
    <source>
        <dbReference type="PROSITE-ProRule" id="PRU00042"/>
    </source>
</evidence>
<reference evidence="11 12" key="1">
    <citation type="submission" date="2018-02" db="EMBL/GenBank/DDBJ databases">
        <title>The genomes of Aspergillus section Nigri reveals drivers in fungal speciation.</title>
        <authorList>
            <consortium name="DOE Joint Genome Institute"/>
            <person name="Vesth T.C."/>
            <person name="Nybo J."/>
            <person name="Theobald S."/>
            <person name="Brandl J."/>
            <person name="Frisvad J.C."/>
            <person name="Nielsen K.F."/>
            <person name="Lyhne E.K."/>
            <person name="Kogle M.E."/>
            <person name="Kuo A."/>
            <person name="Riley R."/>
            <person name="Clum A."/>
            <person name="Nolan M."/>
            <person name="Lipzen A."/>
            <person name="Salamov A."/>
            <person name="Henrissat B."/>
            <person name="Wiebenga A."/>
            <person name="De vries R.P."/>
            <person name="Grigoriev I.V."/>
            <person name="Mortensen U.H."/>
            <person name="Andersen M.R."/>
            <person name="Baker S.E."/>
        </authorList>
    </citation>
    <scope>NUCLEOTIDE SEQUENCE [LARGE SCALE GENOMIC DNA]</scope>
    <source>
        <strain evidence="11 12">CBS 101889</strain>
    </source>
</reference>
<feature type="domain" description="Zn(2)-C6 fungal-type" evidence="9">
    <location>
        <begin position="67"/>
        <end position="97"/>
    </location>
</feature>
<gene>
    <name evidence="11" type="ORF">BO97DRAFT_468943</name>
</gene>
<dbReference type="GO" id="GO:0008270">
    <property type="term" value="F:zinc ion binding"/>
    <property type="evidence" value="ECO:0007669"/>
    <property type="project" value="UniProtKB-KW"/>
</dbReference>
<proteinExistence type="predicted"/>
<evidence type="ECO:0000256" key="2">
    <source>
        <dbReference type="ARBA" id="ARBA00022833"/>
    </source>
</evidence>
<name>A0A395I449_ASPHC</name>
<keyword evidence="4" id="KW-0238">DNA-binding</keyword>
<evidence type="ECO:0008006" key="13">
    <source>
        <dbReference type="Google" id="ProtNLM"/>
    </source>
</evidence>
<evidence type="ECO:0000259" key="10">
    <source>
        <dbReference type="PROSITE" id="PS50157"/>
    </source>
</evidence>
<dbReference type="SMART" id="SM00066">
    <property type="entry name" value="GAL4"/>
    <property type="match status" value="1"/>
</dbReference>
<dbReference type="GO" id="GO:0000981">
    <property type="term" value="F:DNA-binding transcription factor activity, RNA polymerase II-specific"/>
    <property type="evidence" value="ECO:0007669"/>
    <property type="project" value="InterPro"/>
</dbReference>
<dbReference type="PANTHER" id="PTHR47660">
    <property type="entry name" value="TRANSCRIPTION FACTOR WITH C2H2 AND ZN(2)-CYS(6) DNA BINDING DOMAIN (EUROFUNG)-RELATED-RELATED"/>
    <property type="match status" value="1"/>
</dbReference>
<keyword evidence="6" id="KW-0539">Nucleus</keyword>
<dbReference type="PANTHER" id="PTHR47660:SF2">
    <property type="entry name" value="TRANSCRIPTION FACTOR WITH C2H2 AND ZN(2)-CYS(6) DNA BINDING DOMAIN (EUROFUNG)"/>
    <property type="match status" value="1"/>
</dbReference>
<sequence>MDPKAEKRHQETDSNQCLPPPPSQPTADGDFRCGICNKTYSRRDLRDRHRRRCIKNIGQERQSKRKSCDTCAQKKLRCSMTRPSCSRCLQSRRPCVYPASCVPVTPPEPVMTQDNSDLAITSPLDSLYIPLTLAPSNGPWTLSAPPLDTTSTYDDTSRPSWSPANSSNVGLLAHSHGDSTVFATQGHWPYESSSGSDYLSQQPDSYRLNDHLPGLIDDYFGHQSQLQYNSQHGTTASSPAAMMPPTPAAFSGDGYSLSNGFTMASLSSAYTEYAWSEGISTYDDDELLPFAACPETVPGNMFGHSSMAKGGDVSDSIAGDVIHDMVSLLREYPGIALQQKSCSPFLHPELHASAMQTLREPPENSLAILSAYVTYVESHERANGGIRDFDGFRRGLQSCITPLHTLCVYQILDLFDDNYLPNMLIHRLQVAYGGILRASHEEETDWTRWKFSESLRRNIYFVHIIHTIAAKAHLHRPSSNGQVCAYPLLQDETLLQLPLPAPEEMWLARSEEEWMLARAQFLRSWTGTLDGNMLPIPRTLQQWLLLEEVGSTNVSSLPPITRMILACIRANNDLTSLS</sequence>